<evidence type="ECO:0000313" key="11">
    <source>
        <dbReference type="Proteomes" id="UP000199495"/>
    </source>
</evidence>
<gene>
    <name evidence="10" type="ORF">SAMN04487974_105103</name>
</gene>
<dbReference type="GO" id="GO:0030091">
    <property type="term" value="P:protein repair"/>
    <property type="evidence" value="ECO:0007669"/>
    <property type="project" value="UniProtKB-UniRule"/>
</dbReference>
<keyword evidence="7 10" id="KW-0808">Transferase</keyword>
<keyword evidence="6 10" id="KW-0489">Methyltransferase</keyword>
<dbReference type="RefSeq" id="WP_090595953.1">
    <property type="nucleotide sequence ID" value="NZ_FNCS01000005.1"/>
</dbReference>
<dbReference type="EC" id="2.1.1.77" evidence="3 9"/>
<sequence>MTEDGTGVSDYFEARAGLILNLRQHGITDSDILRAFEQVPHEMFVPDAFAEYAYRESSLPIECGQSITSPTILAQLLVHLEPQNTNRVMEVGTGSGYSAALLSRMARRVFSIEKYRTLSTLALARWQKAGITNVVGLHEDGLNGLEQQAPFDRILLTGSLAELPDSLFDQLADGGVAVVAIGAPTERQVILRVEREDDTFIETEVGSVRLAPLSPGRSRTL</sequence>
<dbReference type="AlphaFoldDB" id="A0A1G7VZ62"/>
<comment type="subcellular location">
    <subcellularLocation>
        <location evidence="1">Cytoplasm</location>
    </subcellularLocation>
</comment>
<dbReference type="PANTHER" id="PTHR11579">
    <property type="entry name" value="PROTEIN-L-ISOASPARTATE O-METHYLTRANSFERASE"/>
    <property type="match status" value="1"/>
</dbReference>
<dbReference type="OrthoDB" id="9810066at2"/>
<dbReference type="GO" id="GO:0004719">
    <property type="term" value="F:protein-L-isoaspartate (D-aspartate) O-methyltransferase activity"/>
    <property type="evidence" value="ECO:0007669"/>
    <property type="project" value="UniProtKB-UniRule"/>
</dbReference>
<accession>A0A1G7VZ62</accession>
<dbReference type="PANTHER" id="PTHR11579:SF0">
    <property type="entry name" value="PROTEIN-L-ISOASPARTATE(D-ASPARTATE) O-METHYLTRANSFERASE"/>
    <property type="match status" value="1"/>
</dbReference>
<keyword evidence="5" id="KW-0963">Cytoplasm</keyword>
<evidence type="ECO:0000256" key="6">
    <source>
        <dbReference type="ARBA" id="ARBA00022603"/>
    </source>
</evidence>
<dbReference type="Pfam" id="PF01135">
    <property type="entry name" value="PCMT"/>
    <property type="match status" value="1"/>
</dbReference>
<protein>
    <recommendedName>
        <fullName evidence="4 9">Protein-L-isoaspartate O-methyltransferase</fullName>
        <ecNumber evidence="3 9">2.1.1.77</ecNumber>
    </recommendedName>
</protein>
<evidence type="ECO:0000256" key="4">
    <source>
        <dbReference type="ARBA" id="ARBA00013346"/>
    </source>
</evidence>
<dbReference type="GO" id="GO:0005737">
    <property type="term" value="C:cytoplasm"/>
    <property type="evidence" value="ECO:0007669"/>
    <property type="project" value="UniProtKB-SubCell"/>
</dbReference>
<evidence type="ECO:0000256" key="8">
    <source>
        <dbReference type="ARBA" id="ARBA00022691"/>
    </source>
</evidence>
<evidence type="ECO:0000256" key="3">
    <source>
        <dbReference type="ARBA" id="ARBA00011890"/>
    </source>
</evidence>
<dbReference type="Gene3D" id="3.40.50.150">
    <property type="entry name" value="Vaccinia Virus protein VP39"/>
    <property type="match status" value="1"/>
</dbReference>
<evidence type="ECO:0000256" key="9">
    <source>
        <dbReference type="NCBIfam" id="TIGR00080"/>
    </source>
</evidence>
<evidence type="ECO:0000256" key="1">
    <source>
        <dbReference type="ARBA" id="ARBA00004496"/>
    </source>
</evidence>
<reference evidence="10 11" key="1">
    <citation type="submission" date="2016-10" db="EMBL/GenBank/DDBJ databases">
        <authorList>
            <person name="de Groot N.N."/>
        </authorList>
    </citation>
    <scope>NUCLEOTIDE SEQUENCE [LARGE SCALE GENOMIC DNA]</scope>
    <source>
        <strain evidence="10 11">CGMCC 1.10267</strain>
    </source>
</reference>
<dbReference type="SUPFAM" id="SSF53335">
    <property type="entry name" value="S-adenosyl-L-methionine-dependent methyltransferases"/>
    <property type="match status" value="1"/>
</dbReference>
<evidence type="ECO:0000313" key="10">
    <source>
        <dbReference type="EMBL" id="SDG65037.1"/>
    </source>
</evidence>
<dbReference type="InterPro" id="IPR029063">
    <property type="entry name" value="SAM-dependent_MTases_sf"/>
</dbReference>
<evidence type="ECO:0000256" key="2">
    <source>
        <dbReference type="ARBA" id="ARBA00005369"/>
    </source>
</evidence>
<dbReference type="PROSITE" id="PS01279">
    <property type="entry name" value="PCMT"/>
    <property type="match status" value="1"/>
</dbReference>
<dbReference type="InterPro" id="IPR000682">
    <property type="entry name" value="PCMT"/>
</dbReference>
<proteinExistence type="inferred from homology"/>
<evidence type="ECO:0000256" key="7">
    <source>
        <dbReference type="ARBA" id="ARBA00022679"/>
    </source>
</evidence>
<dbReference type="CDD" id="cd02440">
    <property type="entry name" value="AdoMet_MTases"/>
    <property type="match status" value="1"/>
</dbReference>
<dbReference type="GO" id="GO:0032259">
    <property type="term" value="P:methylation"/>
    <property type="evidence" value="ECO:0007669"/>
    <property type="project" value="UniProtKB-KW"/>
</dbReference>
<dbReference type="NCBIfam" id="TIGR00080">
    <property type="entry name" value="pimt"/>
    <property type="match status" value="1"/>
</dbReference>
<comment type="similarity">
    <text evidence="2">Belongs to the methyltransferase superfamily. L-isoaspartyl/D-aspartyl protein methyltransferase family.</text>
</comment>
<name>A0A1G7VZ62_9HYPH</name>
<dbReference type="Proteomes" id="UP000199495">
    <property type="component" value="Unassembled WGS sequence"/>
</dbReference>
<keyword evidence="8" id="KW-0949">S-adenosyl-L-methionine</keyword>
<organism evidence="10 11">
    <name type="scientific">Pelagibacterium luteolum</name>
    <dbReference type="NCBI Taxonomy" id="440168"/>
    <lineage>
        <taxon>Bacteria</taxon>
        <taxon>Pseudomonadati</taxon>
        <taxon>Pseudomonadota</taxon>
        <taxon>Alphaproteobacteria</taxon>
        <taxon>Hyphomicrobiales</taxon>
        <taxon>Devosiaceae</taxon>
        <taxon>Pelagibacterium</taxon>
    </lineage>
</organism>
<dbReference type="EMBL" id="FNCS01000005">
    <property type="protein sequence ID" value="SDG65037.1"/>
    <property type="molecule type" value="Genomic_DNA"/>
</dbReference>
<evidence type="ECO:0000256" key="5">
    <source>
        <dbReference type="ARBA" id="ARBA00022490"/>
    </source>
</evidence>
<dbReference type="STRING" id="440168.SAMN04487974_105103"/>
<dbReference type="NCBIfam" id="NF001453">
    <property type="entry name" value="PRK00312.1"/>
    <property type="match status" value="1"/>
</dbReference>
<keyword evidence="11" id="KW-1185">Reference proteome</keyword>